<dbReference type="InterPro" id="IPR018357">
    <property type="entry name" value="Hexapep_transf_CS"/>
</dbReference>
<dbReference type="Proteomes" id="UP000197783">
    <property type="component" value="Unassembled WGS sequence"/>
</dbReference>
<dbReference type="GO" id="GO:0009245">
    <property type="term" value="P:lipid A biosynthetic process"/>
    <property type="evidence" value="ECO:0007669"/>
    <property type="project" value="UniProtKB-UniRule"/>
</dbReference>
<keyword evidence="12 18" id="KW-0511">Multifunctional enzyme</keyword>
<sequence length="451" mass="47256">MTSRPLAVIVLAAGKGTRMKSATHKVLHPIAGKPMLLHLLDRAAALRPVRTIVVVGAGREQVEAAVQPLGVIVVHQAEQLGTGHAVLQAAGALDDFAGDVLILYGDVPLVSAETMQRMVARLHESDAPAAVVLGFRPDDAGAYGRVMADSRGRIKKMVEFKDASAEERSVSLCNSGLTAITTNDLFTLLRRVGNDNAAGEYYLPDIVMLAAADGHHSAVIETAAEEVAGVNSREELAALESGWQHTRRRQAMADGVSLVAPETVWFSHDTVIGRDVVIEPNVIFGPDVSIADGVTIHAFSHLEGARVEEGASVGPYARLRPGAVMERGSRVGNFVEMKKAVLGPGAKANHLSYLGDAEIGAGANIGAGTITCNYDGFFKYKTVIGAGAFVGSNSALVAPVSIGDGAIVGAGSTITADVPADALALVRPLQTSKVGWANRFRGLMRARKEAK</sequence>
<evidence type="ECO:0000256" key="8">
    <source>
        <dbReference type="ARBA" id="ARBA00022737"/>
    </source>
</evidence>
<dbReference type="CDD" id="cd03353">
    <property type="entry name" value="LbH_GlmU_C"/>
    <property type="match status" value="1"/>
</dbReference>
<evidence type="ECO:0000256" key="13">
    <source>
        <dbReference type="ARBA" id="ARBA00023315"/>
    </source>
</evidence>
<evidence type="ECO:0000313" key="21">
    <source>
        <dbReference type="Proteomes" id="UP000197783"/>
    </source>
</evidence>
<dbReference type="GO" id="GO:0003977">
    <property type="term" value="F:UDP-N-acetylglucosamine diphosphorylase activity"/>
    <property type="evidence" value="ECO:0007669"/>
    <property type="project" value="UniProtKB-UniRule"/>
</dbReference>
<organism evidence="20 21">
    <name type="scientific">Sphingomonas mucosissima</name>
    <dbReference type="NCBI Taxonomy" id="370959"/>
    <lineage>
        <taxon>Bacteria</taxon>
        <taxon>Pseudomonadati</taxon>
        <taxon>Pseudomonadota</taxon>
        <taxon>Alphaproteobacteria</taxon>
        <taxon>Sphingomonadales</taxon>
        <taxon>Sphingomonadaceae</taxon>
        <taxon>Sphingomonas</taxon>
    </lineage>
</organism>
<dbReference type="GO" id="GO:0000902">
    <property type="term" value="P:cell morphogenesis"/>
    <property type="evidence" value="ECO:0007669"/>
    <property type="project" value="UniProtKB-UniRule"/>
</dbReference>
<dbReference type="UniPathway" id="UPA00973"/>
<keyword evidence="13 18" id="KW-0012">Acyltransferase</keyword>
<keyword evidence="6 18" id="KW-0548">Nucleotidyltransferase</keyword>
<dbReference type="Pfam" id="PF12804">
    <property type="entry name" value="NTP_transf_3"/>
    <property type="match status" value="1"/>
</dbReference>
<comment type="similarity">
    <text evidence="3 18">In the N-terminal section; belongs to the N-acetylglucosamine-1-phosphate uridyltransferase family.</text>
</comment>
<comment type="pathway">
    <text evidence="18">Bacterial outer membrane biogenesis; LPS lipid A biosynthesis.</text>
</comment>
<dbReference type="GO" id="GO:0005737">
    <property type="term" value="C:cytoplasm"/>
    <property type="evidence" value="ECO:0007669"/>
    <property type="project" value="UniProtKB-SubCell"/>
</dbReference>
<feature type="binding site" evidence="18">
    <location>
        <position position="392"/>
    </location>
    <ligand>
        <name>acetyl-CoA</name>
        <dbReference type="ChEBI" id="CHEBI:57288"/>
    </ligand>
</feature>
<dbReference type="GO" id="GO:0019134">
    <property type="term" value="F:glucosamine-1-phosphate N-acetyltransferase activity"/>
    <property type="evidence" value="ECO:0007669"/>
    <property type="project" value="UniProtKB-UniRule"/>
</dbReference>
<dbReference type="CDD" id="cd02540">
    <property type="entry name" value="GT2_GlmU_N_bac"/>
    <property type="match status" value="1"/>
</dbReference>
<keyword evidence="10 18" id="KW-0133">Cell shape</keyword>
<comment type="similarity">
    <text evidence="2 18">In the C-terminal section; belongs to the transferase hexapeptide repeat family.</text>
</comment>
<dbReference type="InterPro" id="IPR029044">
    <property type="entry name" value="Nucleotide-diphossugar_trans"/>
</dbReference>
<feature type="binding site" evidence="18">
    <location>
        <position position="367"/>
    </location>
    <ligand>
        <name>acetyl-CoA</name>
        <dbReference type="ChEBI" id="CHEBI:57288"/>
    </ligand>
</feature>
<dbReference type="Gene3D" id="2.160.10.10">
    <property type="entry name" value="Hexapeptide repeat proteins"/>
    <property type="match status" value="1"/>
</dbReference>
<dbReference type="InterPro" id="IPR038009">
    <property type="entry name" value="GlmU_C_LbH"/>
</dbReference>
<feature type="domain" description="MobA-like NTP transferase" evidence="19">
    <location>
        <begin position="8"/>
        <end position="132"/>
    </location>
</feature>
<comment type="caution">
    <text evidence="20">The sequence shown here is derived from an EMBL/GenBank/DDBJ whole genome shotgun (WGS) entry which is preliminary data.</text>
</comment>
<feature type="binding site" evidence="18">
    <location>
        <position position="364"/>
    </location>
    <ligand>
        <name>UDP-N-acetyl-alpha-D-glucosamine</name>
        <dbReference type="ChEBI" id="CHEBI:57705"/>
    </ligand>
</feature>
<evidence type="ECO:0000256" key="16">
    <source>
        <dbReference type="ARBA" id="ARBA00048493"/>
    </source>
</evidence>
<dbReference type="GO" id="GO:0071555">
    <property type="term" value="P:cell wall organization"/>
    <property type="evidence" value="ECO:0007669"/>
    <property type="project" value="UniProtKB-KW"/>
</dbReference>
<evidence type="ECO:0000256" key="5">
    <source>
        <dbReference type="ARBA" id="ARBA00022679"/>
    </source>
</evidence>
<feature type="binding site" evidence="18">
    <location>
        <position position="231"/>
    </location>
    <ligand>
        <name>UDP-N-acetyl-alpha-D-glucosamine</name>
        <dbReference type="ChEBI" id="CHEBI:57705"/>
    </ligand>
</feature>
<keyword evidence="21" id="KW-1185">Reference proteome</keyword>
<name>A0A245ZSV7_9SPHN</name>
<comment type="cofactor">
    <cofactor evidence="18">
        <name>Mg(2+)</name>
        <dbReference type="ChEBI" id="CHEBI:18420"/>
    </cofactor>
    <text evidence="18">Binds 1 Mg(2+) ion per subunit.</text>
</comment>
<keyword evidence="9 18" id="KW-0460">Magnesium</keyword>
<evidence type="ECO:0000256" key="12">
    <source>
        <dbReference type="ARBA" id="ARBA00023268"/>
    </source>
</evidence>
<evidence type="ECO:0000256" key="1">
    <source>
        <dbReference type="ARBA" id="ARBA00004496"/>
    </source>
</evidence>
<comment type="pathway">
    <text evidence="18">Nucleotide-sugar biosynthesis; UDP-N-acetyl-alpha-D-glucosamine biosynthesis; N-acetyl-alpha-D-glucosamine 1-phosphate from alpha-D-glucosamine 6-phosphate (route II): step 2/2.</text>
</comment>
<comment type="pathway">
    <text evidence="18">Nucleotide-sugar biosynthesis; UDP-N-acetyl-alpha-D-glucosamine biosynthesis; UDP-N-acetyl-alpha-D-glucosamine from N-acetyl-alpha-D-glucosamine 1-phosphate: step 1/1.</text>
</comment>
<dbReference type="EC" id="2.3.1.157" evidence="18"/>
<dbReference type="PROSITE" id="PS00101">
    <property type="entry name" value="HEXAPEP_TRANSFERASES"/>
    <property type="match status" value="1"/>
</dbReference>
<dbReference type="EC" id="2.7.7.23" evidence="18"/>
<feature type="binding site" evidence="18">
    <location>
        <position position="159"/>
    </location>
    <ligand>
        <name>UDP-N-acetyl-alpha-D-glucosamine</name>
        <dbReference type="ChEBI" id="CHEBI:57705"/>
    </ligand>
</feature>
<comment type="function">
    <text evidence="17 18">Catalyzes the last two sequential reactions in the de novo biosynthetic pathway for UDP-N-acetylglucosamine (UDP-GlcNAc). The C-terminal domain catalyzes the transfer of acetyl group from acetyl coenzyme A to glucosamine-1-phosphate (GlcN-1-P) to produce N-acetylglucosamine-1-phosphate (GlcNAc-1-P), which is converted into UDP-GlcNAc by the transfer of uridine 5-monophosphate (from uridine 5-triphosphate), a reaction catalyzed by the N-terminal domain.</text>
</comment>
<feature type="region of interest" description="Pyrophosphorylase" evidence="18">
    <location>
        <begin position="1"/>
        <end position="233"/>
    </location>
</feature>
<protein>
    <recommendedName>
        <fullName evidence="18">Bifunctional protein GlmU</fullName>
    </recommendedName>
    <domain>
        <recommendedName>
            <fullName evidence="18">UDP-N-acetylglucosamine pyrophosphorylase</fullName>
            <ecNumber evidence="18">2.7.7.23</ecNumber>
        </recommendedName>
        <alternativeName>
            <fullName evidence="18">N-acetylglucosamine-1-phosphate uridyltransferase</fullName>
        </alternativeName>
    </domain>
    <domain>
        <recommendedName>
            <fullName evidence="18">Glucosamine-1-phosphate N-acetyltransferase</fullName>
            <ecNumber evidence="18">2.3.1.157</ecNumber>
        </recommendedName>
    </domain>
</protein>
<feature type="binding site" evidence="18">
    <location>
        <begin position="81"/>
        <end position="82"/>
    </location>
    <ligand>
        <name>UDP-N-acetyl-alpha-D-glucosamine</name>
        <dbReference type="ChEBI" id="CHEBI:57705"/>
    </ligand>
</feature>
<dbReference type="InterPro" id="IPR025877">
    <property type="entry name" value="MobA-like_NTP_Trfase"/>
</dbReference>
<comment type="subcellular location">
    <subcellularLocation>
        <location evidence="1 18">Cytoplasm</location>
    </subcellularLocation>
</comment>
<comment type="catalytic activity">
    <reaction evidence="15 18">
        <text>alpha-D-glucosamine 1-phosphate + acetyl-CoA = N-acetyl-alpha-D-glucosamine 1-phosphate + CoA + H(+)</text>
        <dbReference type="Rhea" id="RHEA:13725"/>
        <dbReference type="ChEBI" id="CHEBI:15378"/>
        <dbReference type="ChEBI" id="CHEBI:57287"/>
        <dbReference type="ChEBI" id="CHEBI:57288"/>
        <dbReference type="ChEBI" id="CHEBI:57776"/>
        <dbReference type="ChEBI" id="CHEBI:58516"/>
        <dbReference type="EC" id="2.3.1.157"/>
    </reaction>
</comment>
<dbReference type="RefSeq" id="WP_088333196.1">
    <property type="nucleotide sequence ID" value="NZ_NBBJ01000001.1"/>
</dbReference>
<evidence type="ECO:0000256" key="14">
    <source>
        <dbReference type="ARBA" id="ARBA00023316"/>
    </source>
</evidence>
<dbReference type="OrthoDB" id="9775031at2"/>
<feature type="binding site" evidence="18">
    <location>
        <position position="25"/>
    </location>
    <ligand>
        <name>UDP-N-acetyl-alpha-D-glucosamine</name>
        <dbReference type="ChEBI" id="CHEBI:57705"/>
    </ligand>
</feature>
<keyword evidence="4 18" id="KW-0963">Cytoplasm</keyword>
<feature type="binding site" evidence="18">
    <location>
        <begin position="373"/>
        <end position="374"/>
    </location>
    <ligand>
        <name>acetyl-CoA</name>
        <dbReference type="ChEBI" id="CHEBI:57288"/>
    </ligand>
</feature>
<dbReference type="PANTHER" id="PTHR43584">
    <property type="entry name" value="NUCLEOTIDYL TRANSFERASE"/>
    <property type="match status" value="1"/>
</dbReference>
<evidence type="ECO:0000256" key="4">
    <source>
        <dbReference type="ARBA" id="ARBA00022490"/>
    </source>
</evidence>
<evidence type="ECO:0000259" key="19">
    <source>
        <dbReference type="Pfam" id="PF12804"/>
    </source>
</evidence>
<evidence type="ECO:0000256" key="11">
    <source>
        <dbReference type="ARBA" id="ARBA00022984"/>
    </source>
</evidence>
<dbReference type="SUPFAM" id="SSF53448">
    <property type="entry name" value="Nucleotide-diphospho-sugar transferases"/>
    <property type="match status" value="1"/>
</dbReference>
<dbReference type="InterPro" id="IPR001451">
    <property type="entry name" value="Hexapep"/>
</dbReference>
<feature type="binding site" evidence="18">
    <location>
        <begin position="11"/>
        <end position="14"/>
    </location>
    <ligand>
        <name>UDP-N-acetyl-alpha-D-glucosamine</name>
        <dbReference type="ChEBI" id="CHEBI:57705"/>
    </ligand>
</feature>
<keyword evidence="7 18" id="KW-0479">Metal-binding</keyword>
<feature type="binding site" evidence="18">
    <location>
        <position position="320"/>
    </location>
    <ligand>
        <name>UDP-N-acetyl-alpha-D-glucosamine</name>
        <dbReference type="ChEBI" id="CHEBI:57705"/>
    </ligand>
</feature>
<evidence type="ECO:0000256" key="6">
    <source>
        <dbReference type="ARBA" id="ARBA00022695"/>
    </source>
</evidence>
<evidence type="ECO:0000256" key="15">
    <source>
        <dbReference type="ARBA" id="ARBA00048247"/>
    </source>
</evidence>
<dbReference type="InterPro" id="IPR011004">
    <property type="entry name" value="Trimer_LpxA-like_sf"/>
</dbReference>
<dbReference type="GO" id="GO:0000287">
    <property type="term" value="F:magnesium ion binding"/>
    <property type="evidence" value="ECO:0007669"/>
    <property type="project" value="UniProtKB-UniRule"/>
</dbReference>
<feature type="binding site" evidence="18">
    <location>
        <position position="76"/>
    </location>
    <ligand>
        <name>UDP-N-acetyl-alpha-D-glucosamine</name>
        <dbReference type="ChEBI" id="CHEBI:57705"/>
    </ligand>
</feature>
<dbReference type="NCBIfam" id="TIGR01173">
    <property type="entry name" value="glmU"/>
    <property type="match status" value="1"/>
</dbReference>
<keyword evidence="14 18" id="KW-0961">Cell wall biogenesis/degradation</keyword>
<dbReference type="AlphaFoldDB" id="A0A245ZSV7"/>
<keyword evidence="8 18" id="KW-0677">Repeat</keyword>
<evidence type="ECO:0000256" key="17">
    <source>
        <dbReference type="ARBA" id="ARBA00049628"/>
    </source>
</evidence>
<keyword evidence="11 18" id="KW-0573">Peptidoglycan synthesis</keyword>
<evidence type="ECO:0000256" key="7">
    <source>
        <dbReference type="ARBA" id="ARBA00022723"/>
    </source>
</evidence>
<feature type="binding site" evidence="18">
    <location>
        <position position="353"/>
    </location>
    <ligand>
        <name>UDP-N-acetyl-alpha-D-glucosamine</name>
        <dbReference type="ChEBI" id="CHEBI:57705"/>
    </ligand>
</feature>
<feature type="binding site" evidence="18">
    <location>
        <position position="338"/>
    </location>
    <ligand>
        <name>UDP-N-acetyl-alpha-D-glucosamine</name>
        <dbReference type="ChEBI" id="CHEBI:57705"/>
    </ligand>
</feature>
<comment type="catalytic activity">
    <reaction evidence="16 18">
        <text>N-acetyl-alpha-D-glucosamine 1-phosphate + UTP + H(+) = UDP-N-acetyl-alpha-D-glucosamine + diphosphate</text>
        <dbReference type="Rhea" id="RHEA:13509"/>
        <dbReference type="ChEBI" id="CHEBI:15378"/>
        <dbReference type="ChEBI" id="CHEBI:33019"/>
        <dbReference type="ChEBI" id="CHEBI:46398"/>
        <dbReference type="ChEBI" id="CHEBI:57705"/>
        <dbReference type="ChEBI" id="CHEBI:57776"/>
        <dbReference type="EC" id="2.7.7.23"/>
    </reaction>
</comment>
<proteinExistence type="inferred from homology"/>
<dbReference type="SUPFAM" id="SSF51161">
    <property type="entry name" value="Trimeric LpxA-like enzymes"/>
    <property type="match status" value="1"/>
</dbReference>
<evidence type="ECO:0000256" key="18">
    <source>
        <dbReference type="HAMAP-Rule" id="MF_01631"/>
    </source>
</evidence>
<dbReference type="HAMAP" id="MF_01631">
    <property type="entry name" value="GlmU"/>
    <property type="match status" value="1"/>
</dbReference>
<dbReference type="UniPathway" id="UPA00113">
    <property type="reaction ID" value="UER00532"/>
</dbReference>
<dbReference type="GO" id="GO:0006048">
    <property type="term" value="P:UDP-N-acetylglucosamine biosynthetic process"/>
    <property type="evidence" value="ECO:0007669"/>
    <property type="project" value="UniProtKB-UniPathway"/>
</dbReference>
<feature type="active site" description="Proton acceptor" evidence="18">
    <location>
        <position position="350"/>
    </location>
</feature>
<evidence type="ECO:0000256" key="2">
    <source>
        <dbReference type="ARBA" id="ARBA00007707"/>
    </source>
</evidence>
<evidence type="ECO:0000256" key="10">
    <source>
        <dbReference type="ARBA" id="ARBA00022960"/>
    </source>
</evidence>
<evidence type="ECO:0000256" key="9">
    <source>
        <dbReference type="ARBA" id="ARBA00022842"/>
    </source>
</evidence>
<dbReference type="PANTHER" id="PTHR43584:SF3">
    <property type="entry name" value="BIFUNCTIONAL PROTEIN GLMU"/>
    <property type="match status" value="1"/>
</dbReference>
<feature type="binding site" evidence="18">
    <location>
        <position position="106"/>
    </location>
    <ligand>
        <name>Mg(2+)</name>
        <dbReference type="ChEBI" id="CHEBI:18420"/>
    </ligand>
</feature>
<evidence type="ECO:0000313" key="20">
    <source>
        <dbReference type="EMBL" id="OWK32790.1"/>
    </source>
</evidence>
<keyword evidence="5 18" id="KW-0808">Transferase</keyword>
<feature type="binding site" evidence="18">
    <location>
        <position position="231"/>
    </location>
    <ligand>
        <name>Mg(2+)</name>
        <dbReference type="ChEBI" id="CHEBI:18420"/>
    </ligand>
</feature>
<feature type="binding site" evidence="18">
    <location>
        <position position="144"/>
    </location>
    <ligand>
        <name>UDP-N-acetyl-alpha-D-glucosamine</name>
        <dbReference type="ChEBI" id="CHEBI:57705"/>
    </ligand>
</feature>
<accession>A0A245ZSV7</accession>
<feature type="region of interest" description="Linker" evidence="18">
    <location>
        <begin position="234"/>
        <end position="254"/>
    </location>
</feature>
<dbReference type="Pfam" id="PF00132">
    <property type="entry name" value="Hexapep"/>
    <property type="match status" value="2"/>
</dbReference>
<comment type="subunit">
    <text evidence="18">Homotrimer.</text>
</comment>
<evidence type="ECO:0000256" key="3">
    <source>
        <dbReference type="ARBA" id="ARBA00007947"/>
    </source>
</evidence>
<feature type="region of interest" description="N-acetyltransferase" evidence="18">
    <location>
        <begin position="255"/>
        <end position="451"/>
    </location>
</feature>
<feature type="binding site" evidence="18">
    <location>
        <position position="427"/>
    </location>
    <ligand>
        <name>acetyl-CoA</name>
        <dbReference type="ChEBI" id="CHEBI:57288"/>
    </ligand>
</feature>
<feature type="binding site" evidence="18">
    <location>
        <position position="174"/>
    </location>
    <ligand>
        <name>UDP-N-acetyl-alpha-D-glucosamine</name>
        <dbReference type="ChEBI" id="CHEBI:57705"/>
    </ligand>
</feature>
<gene>
    <name evidence="18 20" type="primary">glmU</name>
    <name evidence="20" type="ORF">SPMU_11320</name>
</gene>
<feature type="binding site" evidence="18">
    <location>
        <position position="410"/>
    </location>
    <ligand>
        <name>acetyl-CoA</name>
        <dbReference type="ChEBI" id="CHEBI:57288"/>
    </ligand>
</feature>
<dbReference type="NCBIfam" id="NF010933">
    <property type="entry name" value="PRK14353.1"/>
    <property type="match status" value="1"/>
</dbReference>
<dbReference type="Gene3D" id="3.90.550.10">
    <property type="entry name" value="Spore Coat Polysaccharide Biosynthesis Protein SpsA, Chain A"/>
    <property type="match status" value="1"/>
</dbReference>
<dbReference type="GO" id="GO:0009252">
    <property type="term" value="P:peptidoglycan biosynthetic process"/>
    <property type="evidence" value="ECO:0007669"/>
    <property type="project" value="UniProtKB-UniRule"/>
</dbReference>
<dbReference type="InterPro" id="IPR005882">
    <property type="entry name" value="Bifunctional_GlmU"/>
</dbReference>
<dbReference type="InterPro" id="IPR050065">
    <property type="entry name" value="GlmU-like"/>
</dbReference>
<reference evidence="20 21" key="1">
    <citation type="submission" date="2017-03" db="EMBL/GenBank/DDBJ databases">
        <title>Genome sequence of Sphingomonas mucosissima DSM 17494.</title>
        <authorList>
            <person name="Poehlein A."/>
            <person name="Wuebbeler J.H."/>
            <person name="Steinbuechel A."/>
            <person name="Daniel R."/>
        </authorList>
    </citation>
    <scope>NUCLEOTIDE SEQUENCE [LARGE SCALE GENOMIC DNA]</scope>
    <source>
        <strain evidence="20 21">DSM 17494</strain>
    </source>
</reference>
<dbReference type="GO" id="GO:0008360">
    <property type="term" value="P:regulation of cell shape"/>
    <property type="evidence" value="ECO:0007669"/>
    <property type="project" value="UniProtKB-KW"/>
</dbReference>
<dbReference type="EMBL" id="NBBJ01000001">
    <property type="protein sequence ID" value="OWK32790.1"/>
    <property type="molecule type" value="Genomic_DNA"/>
</dbReference>
<dbReference type="GO" id="GO:0016020">
    <property type="term" value="C:membrane"/>
    <property type="evidence" value="ECO:0007669"/>
    <property type="project" value="GOC"/>
</dbReference>
<feature type="binding site" evidence="18">
    <location>
        <begin position="104"/>
        <end position="106"/>
    </location>
    <ligand>
        <name>UDP-N-acetyl-alpha-D-glucosamine</name>
        <dbReference type="ChEBI" id="CHEBI:57705"/>
    </ligand>
</feature>